<feature type="transmembrane region" description="Helical" evidence="7">
    <location>
        <begin position="305"/>
        <end position="335"/>
    </location>
</feature>
<keyword evidence="2" id="KW-1003">Cell membrane</keyword>
<reference evidence="9" key="1">
    <citation type="submission" date="2013-08" db="EMBL/GenBank/DDBJ databases">
        <authorList>
            <person name="Durkin A.S."/>
            <person name="Haft D.R."/>
            <person name="McCorrison J."/>
            <person name="Torralba M."/>
            <person name="Gillis M."/>
            <person name="Haft D.H."/>
            <person name="Methe B."/>
            <person name="Sutton G."/>
            <person name="Nelson K.E."/>
        </authorList>
    </citation>
    <scope>NUCLEOTIDE SEQUENCE [LARGE SCALE GENOMIC DNA]</scope>
    <source>
        <strain evidence="9">F0233</strain>
    </source>
</reference>
<feature type="transmembrane region" description="Helical" evidence="7">
    <location>
        <begin position="634"/>
        <end position="653"/>
    </location>
</feature>
<gene>
    <name evidence="9" type="ORF">HMPREF0682_1770</name>
</gene>
<dbReference type="Gene3D" id="1.20.1640.10">
    <property type="entry name" value="Multidrug efflux transporter AcrB transmembrane domain"/>
    <property type="match status" value="2"/>
</dbReference>
<feature type="transmembrane region" description="Helical" evidence="7">
    <location>
        <begin position="231"/>
        <end position="255"/>
    </location>
</feature>
<feature type="transmembrane region" description="Helical" evidence="7">
    <location>
        <begin position="582"/>
        <end position="602"/>
    </location>
</feature>
<dbReference type="OrthoDB" id="7051771at2"/>
<keyword evidence="10" id="KW-1185">Reference proteome</keyword>
<evidence type="ECO:0000313" key="10">
    <source>
        <dbReference type="Proteomes" id="UP000017052"/>
    </source>
</evidence>
<evidence type="ECO:0000256" key="1">
    <source>
        <dbReference type="ARBA" id="ARBA00004651"/>
    </source>
</evidence>
<dbReference type="AlphaFoldDB" id="U2PF00"/>
<evidence type="ECO:0000256" key="4">
    <source>
        <dbReference type="ARBA" id="ARBA00022989"/>
    </source>
</evidence>
<feature type="domain" description="SSD" evidence="8">
    <location>
        <begin position="554"/>
        <end position="690"/>
    </location>
</feature>
<evidence type="ECO:0000256" key="5">
    <source>
        <dbReference type="ARBA" id="ARBA00023136"/>
    </source>
</evidence>
<comment type="subcellular location">
    <subcellularLocation>
        <location evidence="1">Cell membrane</location>
        <topology evidence="1">Multi-pass membrane protein</topology>
    </subcellularLocation>
</comment>
<evidence type="ECO:0000256" key="7">
    <source>
        <dbReference type="SAM" id="Phobius"/>
    </source>
</evidence>
<evidence type="ECO:0000256" key="2">
    <source>
        <dbReference type="ARBA" id="ARBA00022475"/>
    </source>
</evidence>
<evidence type="ECO:0000259" key="8">
    <source>
        <dbReference type="PROSITE" id="PS50156"/>
    </source>
</evidence>
<feature type="transmembrane region" description="Helical" evidence="7">
    <location>
        <begin position="179"/>
        <end position="198"/>
    </location>
</feature>
<dbReference type="InterPro" id="IPR004869">
    <property type="entry name" value="MMPL_dom"/>
</dbReference>
<dbReference type="RefSeq" id="WP_021798931.1">
    <property type="nucleotide sequence ID" value="NZ_ACVN02000332.1"/>
</dbReference>
<protein>
    <submittedName>
        <fullName evidence="9">Membrane protein, MMPL family</fullName>
    </submittedName>
</protein>
<keyword evidence="5 7" id="KW-0472">Membrane</keyword>
<dbReference type="SUPFAM" id="SSF52540">
    <property type="entry name" value="P-loop containing nucleoside triphosphate hydrolases"/>
    <property type="match status" value="1"/>
</dbReference>
<dbReference type="GeneID" id="95361062"/>
<dbReference type="GO" id="GO:0005886">
    <property type="term" value="C:plasma membrane"/>
    <property type="evidence" value="ECO:0007669"/>
    <property type="project" value="UniProtKB-SubCell"/>
</dbReference>
<feature type="transmembrane region" description="Helical" evidence="7">
    <location>
        <begin position="276"/>
        <end position="299"/>
    </location>
</feature>
<keyword evidence="4 7" id="KW-1133">Transmembrane helix</keyword>
<dbReference type="EMBL" id="ACVN02000332">
    <property type="protein sequence ID" value="ERK49070.1"/>
    <property type="molecule type" value="Genomic_DNA"/>
</dbReference>
<dbReference type="PROSITE" id="PS50156">
    <property type="entry name" value="SSD"/>
    <property type="match status" value="2"/>
</dbReference>
<evidence type="ECO:0000313" key="9">
    <source>
        <dbReference type="EMBL" id="ERK49070.1"/>
    </source>
</evidence>
<keyword evidence="3 7" id="KW-0812">Transmembrane</keyword>
<name>U2PF00_9ACTN</name>
<feature type="domain" description="SSD" evidence="8">
    <location>
        <begin position="201"/>
        <end position="333"/>
    </location>
</feature>
<dbReference type="InterPro" id="IPR050545">
    <property type="entry name" value="Mycobact_MmpL"/>
</dbReference>
<dbReference type="InterPro" id="IPR000731">
    <property type="entry name" value="SSD"/>
</dbReference>
<dbReference type="SUPFAM" id="SSF82866">
    <property type="entry name" value="Multidrug efflux transporter AcrB transmembrane domain"/>
    <property type="match status" value="2"/>
</dbReference>
<dbReference type="Gene3D" id="3.40.50.300">
    <property type="entry name" value="P-loop containing nucleotide triphosphate hydrolases"/>
    <property type="match status" value="1"/>
</dbReference>
<dbReference type="Pfam" id="PF03176">
    <property type="entry name" value="MMPL"/>
    <property type="match status" value="2"/>
</dbReference>
<dbReference type="PANTHER" id="PTHR33406:SF13">
    <property type="entry name" value="MEMBRANE PROTEIN YDFJ"/>
    <property type="match status" value="1"/>
</dbReference>
<feature type="transmembrane region" description="Helical" evidence="7">
    <location>
        <begin position="205"/>
        <end position="225"/>
    </location>
</feature>
<dbReference type="Proteomes" id="UP000017052">
    <property type="component" value="Unassembled WGS sequence"/>
</dbReference>
<feature type="region of interest" description="Disordered" evidence="6">
    <location>
        <begin position="887"/>
        <end position="924"/>
    </location>
</feature>
<dbReference type="PANTHER" id="PTHR33406">
    <property type="entry name" value="MEMBRANE PROTEIN MJ1562-RELATED"/>
    <property type="match status" value="1"/>
</dbReference>
<dbReference type="InterPro" id="IPR027417">
    <property type="entry name" value="P-loop_NTPase"/>
</dbReference>
<sequence length="924" mass="96007">MSSHLYRLGRAAYRRRVLVVLAWLLVLVTGIVLMNTLSKGTNDTVRIPGSSSQNALDTLNHVFPQVSGTSAKIVVAMPEGSSVSAQPVKDAVGAAVDEIDALDQVSTVASPFSSLVDGAVSDDDTTAIITVQFDGQKNDLTGATLDAVRGSAAQLQSRIGDGARVEVGGSAFDNVIPTISVTEAIGVVLALIFLIIFLHNVLAAFVPIVMALVGVGVTESLVYAATGVMTIMSTTVLLSVMIGLAVGIDYSLFIISRYRDNLAQGLDPEESVARSIATAGTAVLFAGMTVVIALVGLFVARIPFLTIMGVASAFGVATAVCVALTLLPATLGFFGTRITPRARRSRSGRDGFFGHWVRLVTARPLVTIVLVVAAVAALAVPATGLRLSLPMESAAEAGTDVRTTYDTISDEFGPGYNGPLIVVVNVLDSTDPIDGMNRLGDDLATIDGVAHIAMSTPNESGTYGIVQVIPSGSPDSAATADLVQALRDRGPAMADRYGFRDFAVTGITAVAVDVSAKLTSALLPYGVFVVGLSLVLLVMVFGSIAVPIKATIGYLLSILASFGVTTSIFVDGHLASRLGADFTGSLICFLPIIVMGVLFGLAMDYEVFLVSRTAEEYVHSGDPVQAIHNGFRKAAPVVSTAALIMLSVFAMFIPEGSSGIIKPIATALTVGVFVDAFIVRMTFVPAVLTLLGHRAWSMPERLARALPRFDVEGAGLARQLSLEGWPADPREAVATRAMVVRDRNGAALNRPIDLDLHPGRIAVLTGPEGSGKSELMLGLTGRLAGFDGDARVAGLLLPERNAAVRSRSVLASGGKDVNGVLAEGLHRGVALAAVDDADAVIGANRTARARELIGRLVADGACVLLTGANPGSVAHVLPAGAVPVEIPMEPPPQHARPAPQRTGDTAGADERSARSTILLEEASR</sequence>
<evidence type="ECO:0000256" key="6">
    <source>
        <dbReference type="SAM" id="MobiDB-lite"/>
    </source>
</evidence>
<proteinExistence type="predicted"/>
<evidence type="ECO:0000256" key="3">
    <source>
        <dbReference type="ARBA" id="ARBA00022692"/>
    </source>
</evidence>
<feature type="transmembrane region" description="Helical" evidence="7">
    <location>
        <begin position="356"/>
        <end position="380"/>
    </location>
</feature>
<feature type="transmembrane region" description="Helical" evidence="7">
    <location>
        <begin position="552"/>
        <end position="570"/>
    </location>
</feature>
<feature type="transmembrane region" description="Helical" evidence="7">
    <location>
        <begin position="665"/>
        <end position="691"/>
    </location>
</feature>
<comment type="caution">
    <text evidence="9">The sequence shown here is derived from an EMBL/GenBank/DDBJ whole genome shotgun (WGS) entry which is preliminary data.</text>
</comment>
<feature type="transmembrane region" description="Helical" evidence="7">
    <location>
        <begin position="522"/>
        <end position="545"/>
    </location>
</feature>
<organism evidence="9 10">
    <name type="scientific">Propionibacterium acidifaciens F0233</name>
    <dbReference type="NCBI Taxonomy" id="553198"/>
    <lineage>
        <taxon>Bacteria</taxon>
        <taxon>Bacillati</taxon>
        <taxon>Actinomycetota</taxon>
        <taxon>Actinomycetes</taxon>
        <taxon>Propionibacteriales</taxon>
        <taxon>Propionibacteriaceae</taxon>
        <taxon>Propionibacterium</taxon>
    </lineage>
</organism>
<accession>U2PF00</accession>